<keyword evidence="5" id="KW-0808">Transferase</keyword>
<keyword evidence="7" id="KW-0460">Magnesium</keyword>
<comment type="pathway">
    <text evidence="3">Cofactor biosynthesis; tetrahydrofolate biosynthesis; 7,8-dihydrofolate from 2-amino-4-hydroxy-6-hydroxymethyl-7,8-dihydropteridine diphosphate and 4-aminobenzoate: step 1/2.</text>
</comment>
<sequence length="408" mass="44251">MVVDTDICGLKVGDQYPAHVMGIINLSPESFYEGSVTNPESALDVSRKMVEDGATFLDLGARSTWRFSKPISKEEELDRLLPVLDALEGNVDAVISVDTMFSEIAEEALKRGADIINDVSGFTADPGMIEVVADHGCPAVVMASDKIPGDPLGMDAIIEALGSIIEVAGAGGIEPGRLILDPAIGRWTDEKLPMYDFETLDDFERLKIFEKPLLAALSRKSFIGEVLGKTANERLYGSLAAAAIAVHKGAHIIRTHDVPETSDVVKLAGALRSRTSVVKEGRYEVSVLEVKTPQDAGLAMRKLGATRVGSLVMQGKSIHLTLKIRNLTTTEALIIKQEMLARGGDAALSRDAVSHETESTDVLVIGTLLQFERLARKLDGQARSLPLIAEMIRECIANRTNLEYRYLR</sequence>
<dbReference type="SUPFAM" id="SSF51717">
    <property type="entry name" value="Dihydropteroate synthetase-like"/>
    <property type="match status" value="1"/>
</dbReference>
<dbReference type="GO" id="GO:0046656">
    <property type="term" value="P:folic acid biosynthetic process"/>
    <property type="evidence" value="ECO:0007669"/>
    <property type="project" value="UniProtKB-KW"/>
</dbReference>
<dbReference type="GO" id="GO:0046872">
    <property type="term" value="F:metal ion binding"/>
    <property type="evidence" value="ECO:0007669"/>
    <property type="project" value="UniProtKB-KW"/>
</dbReference>
<evidence type="ECO:0000256" key="3">
    <source>
        <dbReference type="ARBA" id="ARBA00004763"/>
    </source>
</evidence>
<evidence type="ECO:0000313" key="10">
    <source>
        <dbReference type="EMBL" id="AKB37811.1"/>
    </source>
</evidence>
<evidence type="ECO:0000256" key="2">
    <source>
        <dbReference type="ARBA" id="ARBA00001946"/>
    </source>
</evidence>
<dbReference type="CDD" id="cd00739">
    <property type="entry name" value="DHPS"/>
    <property type="match status" value="1"/>
</dbReference>
<organism evidence="10 11">
    <name type="scientific">Methanosarcina siciliae C2J</name>
    <dbReference type="NCBI Taxonomy" id="1434118"/>
    <lineage>
        <taxon>Archaea</taxon>
        <taxon>Methanobacteriati</taxon>
        <taxon>Methanobacteriota</taxon>
        <taxon>Stenosarchaea group</taxon>
        <taxon>Methanomicrobia</taxon>
        <taxon>Methanosarcinales</taxon>
        <taxon>Methanosarcinaceae</taxon>
        <taxon>Methanosarcina</taxon>
    </lineage>
</organism>
<evidence type="ECO:0000256" key="4">
    <source>
        <dbReference type="ARBA" id="ARBA00012458"/>
    </source>
</evidence>
<evidence type="ECO:0000256" key="5">
    <source>
        <dbReference type="ARBA" id="ARBA00022679"/>
    </source>
</evidence>
<reference evidence="10 11" key="1">
    <citation type="submission" date="2014-07" db="EMBL/GenBank/DDBJ databases">
        <title>Methanogenic archaea and the global carbon cycle.</title>
        <authorList>
            <person name="Henriksen J.R."/>
            <person name="Luke J."/>
            <person name="Reinhart S."/>
            <person name="Benedict M.N."/>
            <person name="Youngblut N.D."/>
            <person name="Metcalf M.E."/>
            <person name="Whitaker R.J."/>
            <person name="Metcalf W.W."/>
        </authorList>
    </citation>
    <scope>NUCLEOTIDE SEQUENCE [LARGE SCALE GENOMIC DNA]</scope>
    <source>
        <strain evidence="10 11">C2J</strain>
    </source>
</reference>
<dbReference type="InterPro" id="IPR011005">
    <property type="entry name" value="Dihydropteroate_synth-like_sf"/>
</dbReference>
<evidence type="ECO:0000259" key="9">
    <source>
        <dbReference type="PROSITE" id="PS50972"/>
    </source>
</evidence>
<dbReference type="GO" id="GO:0046654">
    <property type="term" value="P:tetrahydrofolate biosynthetic process"/>
    <property type="evidence" value="ECO:0007669"/>
    <property type="project" value="TreeGrafter"/>
</dbReference>
<dbReference type="PANTHER" id="PTHR20941:SF1">
    <property type="entry name" value="FOLIC ACID SYNTHESIS PROTEIN FOL1"/>
    <property type="match status" value="1"/>
</dbReference>
<dbReference type="InterPro" id="IPR006390">
    <property type="entry name" value="DHP_synth_dom"/>
</dbReference>
<accession>A0A0E3LDT1</accession>
<dbReference type="Pfam" id="PF00809">
    <property type="entry name" value="Pterin_bind"/>
    <property type="match status" value="1"/>
</dbReference>
<dbReference type="EC" id="2.5.1.15" evidence="4"/>
<gene>
    <name evidence="10" type="ORF">MSSAC_3221</name>
</gene>
<keyword evidence="6" id="KW-0479">Metal-binding</keyword>
<dbReference type="KEGG" id="msj:MSSAC_3221"/>
<dbReference type="InterPro" id="IPR045031">
    <property type="entry name" value="DHP_synth-like"/>
</dbReference>
<dbReference type="PANTHER" id="PTHR20941">
    <property type="entry name" value="FOLATE SYNTHESIS PROTEINS"/>
    <property type="match status" value="1"/>
</dbReference>
<evidence type="ECO:0000313" key="11">
    <source>
        <dbReference type="Proteomes" id="UP000033123"/>
    </source>
</evidence>
<dbReference type="PATRIC" id="fig|1434118.4.peg.4170"/>
<dbReference type="GO" id="GO:0004156">
    <property type="term" value="F:dihydropteroate synthase activity"/>
    <property type="evidence" value="ECO:0007669"/>
    <property type="project" value="UniProtKB-EC"/>
</dbReference>
<keyword evidence="8" id="KW-0289">Folate biosynthesis</keyword>
<dbReference type="AlphaFoldDB" id="A0A0E3LDT1"/>
<dbReference type="InterPro" id="IPR000489">
    <property type="entry name" value="Pterin-binding_dom"/>
</dbReference>
<dbReference type="RefSeq" id="WP_048184289.1">
    <property type="nucleotide sequence ID" value="NZ_CP009508.1"/>
</dbReference>
<dbReference type="HOGENOM" id="CLU_008023_3_0_2"/>
<evidence type="ECO:0000256" key="6">
    <source>
        <dbReference type="ARBA" id="ARBA00022723"/>
    </source>
</evidence>
<comment type="catalytic activity">
    <reaction evidence="1">
        <text>(7,8-dihydropterin-6-yl)methyl diphosphate + 4-aminobenzoate = 7,8-dihydropteroate + diphosphate</text>
        <dbReference type="Rhea" id="RHEA:19949"/>
        <dbReference type="ChEBI" id="CHEBI:17836"/>
        <dbReference type="ChEBI" id="CHEBI:17839"/>
        <dbReference type="ChEBI" id="CHEBI:33019"/>
        <dbReference type="ChEBI" id="CHEBI:72950"/>
        <dbReference type="EC" id="2.5.1.15"/>
    </reaction>
</comment>
<evidence type="ECO:0000256" key="8">
    <source>
        <dbReference type="ARBA" id="ARBA00022909"/>
    </source>
</evidence>
<protein>
    <recommendedName>
        <fullName evidence="4">dihydropteroate synthase</fullName>
        <ecNumber evidence="4">2.5.1.15</ecNumber>
    </recommendedName>
</protein>
<dbReference type="PROSITE" id="PS50972">
    <property type="entry name" value="PTERIN_BINDING"/>
    <property type="match status" value="1"/>
</dbReference>
<evidence type="ECO:0000256" key="1">
    <source>
        <dbReference type="ARBA" id="ARBA00000012"/>
    </source>
</evidence>
<evidence type="ECO:0000256" key="7">
    <source>
        <dbReference type="ARBA" id="ARBA00022842"/>
    </source>
</evidence>
<name>A0A0E3LDT1_9EURY</name>
<feature type="domain" description="Pterin-binding" evidence="9">
    <location>
        <begin position="18"/>
        <end position="266"/>
    </location>
</feature>
<dbReference type="Proteomes" id="UP000033123">
    <property type="component" value="Chromosome"/>
</dbReference>
<comment type="cofactor">
    <cofactor evidence="2">
        <name>Mg(2+)</name>
        <dbReference type="ChEBI" id="CHEBI:18420"/>
    </cofactor>
</comment>
<dbReference type="NCBIfam" id="TIGR01496">
    <property type="entry name" value="DHPS"/>
    <property type="match status" value="1"/>
</dbReference>
<dbReference type="STRING" id="1434118.MSSAC_3221"/>
<dbReference type="EMBL" id="CP009508">
    <property type="protein sequence ID" value="AKB37811.1"/>
    <property type="molecule type" value="Genomic_DNA"/>
</dbReference>
<dbReference type="GeneID" id="24872905"/>
<dbReference type="Gene3D" id="3.20.20.20">
    <property type="entry name" value="Dihydropteroate synthase-like"/>
    <property type="match status" value="1"/>
</dbReference>
<proteinExistence type="predicted"/>